<organism evidence="1 2">
    <name type="scientific">Rangifer tarandus platyrhynchus</name>
    <name type="common">Svalbard reindeer</name>
    <dbReference type="NCBI Taxonomy" id="3082113"/>
    <lineage>
        <taxon>Eukaryota</taxon>
        <taxon>Metazoa</taxon>
        <taxon>Chordata</taxon>
        <taxon>Craniata</taxon>
        <taxon>Vertebrata</taxon>
        <taxon>Euteleostomi</taxon>
        <taxon>Mammalia</taxon>
        <taxon>Eutheria</taxon>
        <taxon>Laurasiatheria</taxon>
        <taxon>Artiodactyla</taxon>
        <taxon>Ruminantia</taxon>
        <taxon>Pecora</taxon>
        <taxon>Cervidae</taxon>
        <taxon>Odocoileinae</taxon>
        <taxon>Rangifer</taxon>
    </lineage>
</organism>
<reference evidence="1" key="2">
    <citation type="submission" date="2025-03" db="EMBL/GenBank/DDBJ databases">
        <authorList>
            <consortium name="ELIXIR-Norway"/>
            <consortium name="Elixir Norway"/>
        </authorList>
    </citation>
    <scope>NUCLEOTIDE SEQUENCE</scope>
</reference>
<dbReference type="EMBL" id="OX596108">
    <property type="protein sequence ID" value="CAN0221228.1"/>
    <property type="molecule type" value="Genomic_DNA"/>
</dbReference>
<gene>
    <name evidence="1" type="ORF">MRATA1EN22A_LOCUS13864</name>
</gene>
<sequence>MFGQAEAAAFNVTSRNASQNATIELAVQRAALSAYSPEGSLNRVEAGRLMVHFSVPTDKHEKHLAQDALL</sequence>
<evidence type="ECO:0000313" key="2">
    <source>
        <dbReference type="Proteomes" id="UP001162501"/>
    </source>
</evidence>
<protein>
    <submittedName>
        <fullName evidence="1">Uncharacterized protein</fullName>
    </submittedName>
</protein>
<evidence type="ECO:0000313" key="1">
    <source>
        <dbReference type="EMBL" id="CAN0221228.1"/>
    </source>
</evidence>
<reference evidence="1" key="1">
    <citation type="submission" date="2023-05" db="EMBL/GenBank/DDBJ databases">
        <authorList>
            <consortium name="ELIXIR-Norway"/>
        </authorList>
    </citation>
    <scope>NUCLEOTIDE SEQUENCE</scope>
</reference>
<dbReference type="Proteomes" id="UP001162501">
    <property type="component" value="Chromosome 24"/>
</dbReference>
<name>A0AC59Z4N4_RANTA</name>
<proteinExistence type="predicted"/>
<accession>A0AC59Z4N4</accession>